<protein>
    <recommendedName>
        <fullName evidence="1">Phorbol-ester/DAG-type domain-containing protein</fullName>
    </recommendedName>
</protein>
<dbReference type="Proteomes" id="UP000756346">
    <property type="component" value="Unassembled WGS sequence"/>
</dbReference>
<feature type="domain" description="Phorbol-ester/DAG-type" evidence="1">
    <location>
        <begin position="272"/>
        <end position="321"/>
    </location>
</feature>
<sequence>MTKTKTIWTAIATTSEIRISGDKNDHDSEEHRGTGDYVQFRASVLEVYPDVDHLAAKPEGPSENQARGAALMRRLICVTHRRVCRIPWHKREDENTAPATYCFFLAMRRPNPHVVSDEIVAATPAEILELAGQPDVAMEDLLNCECKLDLNELSFGIYLDLLRKCHAQLLQDSANHVAEPYTGRGFRENGVTSGRRPHILAPSLLERASPTVKPLSPLAEIFWCIFWGTMAREPSRDQFDNAESRQLWDPCRSETSDSLPSMPRLNFANPLKQLFSIGDLDPTACERCGSDLGGEGASTYLCTECTTKALESCTDVDEEQCEADGCAERQARRGLPPQYGLRQKATLSVKYNRLCKPCQRRLLNDLDDETRAAWSKQVEDARCTTDSKLQCIGELCAQRKIQGLLPFKKALDPGWNVEKKRLEDAKTTSDPAWQCLGEPCQARKKRGKLPFRRKSKGTKLCSSCSNRLHKYRKKHPEQWKLGKERRELAKHTKDPKKQCSNEGCTIRRRTGGLVCNPCYHKEYWVE</sequence>
<proteinExistence type="predicted"/>
<dbReference type="GeneID" id="70188856"/>
<dbReference type="AlphaFoldDB" id="A0A9P8XWK6"/>
<accession>A0A9P8XWK6</accession>
<evidence type="ECO:0000259" key="1">
    <source>
        <dbReference type="PROSITE" id="PS50081"/>
    </source>
</evidence>
<dbReference type="RefSeq" id="XP_046008117.1">
    <property type="nucleotide sequence ID" value="XM_046159310.1"/>
</dbReference>
<dbReference type="PROSITE" id="PS50081">
    <property type="entry name" value="ZF_DAG_PE_2"/>
    <property type="match status" value="1"/>
</dbReference>
<organism evidence="2 3">
    <name type="scientific">Microdochium trichocladiopsis</name>
    <dbReference type="NCBI Taxonomy" id="1682393"/>
    <lineage>
        <taxon>Eukaryota</taxon>
        <taxon>Fungi</taxon>
        <taxon>Dikarya</taxon>
        <taxon>Ascomycota</taxon>
        <taxon>Pezizomycotina</taxon>
        <taxon>Sordariomycetes</taxon>
        <taxon>Xylariomycetidae</taxon>
        <taxon>Xylariales</taxon>
        <taxon>Microdochiaceae</taxon>
        <taxon>Microdochium</taxon>
    </lineage>
</organism>
<evidence type="ECO:0000313" key="2">
    <source>
        <dbReference type="EMBL" id="KAH7024569.1"/>
    </source>
</evidence>
<gene>
    <name evidence="2" type="ORF">B0I36DRAFT_366506</name>
</gene>
<dbReference type="EMBL" id="JAGTJQ010000009">
    <property type="protein sequence ID" value="KAH7024569.1"/>
    <property type="molecule type" value="Genomic_DNA"/>
</dbReference>
<evidence type="ECO:0000313" key="3">
    <source>
        <dbReference type="Proteomes" id="UP000756346"/>
    </source>
</evidence>
<name>A0A9P8XWK6_9PEZI</name>
<reference evidence="2" key="1">
    <citation type="journal article" date="2021" name="Nat. Commun.">
        <title>Genetic determinants of endophytism in the Arabidopsis root mycobiome.</title>
        <authorList>
            <person name="Mesny F."/>
            <person name="Miyauchi S."/>
            <person name="Thiergart T."/>
            <person name="Pickel B."/>
            <person name="Atanasova L."/>
            <person name="Karlsson M."/>
            <person name="Huettel B."/>
            <person name="Barry K.W."/>
            <person name="Haridas S."/>
            <person name="Chen C."/>
            <person name="Bauer D."/>
            <person name="Andreopoulos W."/>
            <person name="Pangilinan J."/>
            <person name="LaButti K."/>
            <person name="Riley R."/>
            <person name="Lipzen A."/>
            <person name="Clum A."/>
            <person name="Drula E."/>
            <person name="Henrissat B."/>
            <person name="Kohler A."/>
            <person name="Grigoriev I.V."/>
            <person name="Martin F.M."/>
            <person name="Hacquard S."/>
        </authorList>
    </citation>
    <scope>NUCLEOTIDE SEQUENCE</scope>
    <source>
        <strain evidence="2">MPI-CAGE-CH-0230</strain>
    </source>
</reference>
<keyword evidence="3" id="KW-1185">Reference proteome</keyword>
<dbReference type="InterPro" id="IPR002219">
    <property type="entry name" value="PKC_DAG/PE"/>
</dbReference>
<comment type="caution">
    <text evidence="2">The sequence shown here is derived from an EMBL/GenBank/DDBJ whole genome shotgun (WGS) entry which is preliminary data.</text>
</comment>